<feature type="compositionally biased region" description="Low complexity" evidence="1">
    <location>
        <begin position="60"/>
        <end position="71"/>
    </location>
</feature>
<dbReference type="InterPro" id="IPR045154">
    <property type="entry name" value="PCF11-like"/>
</dbReference>
<dbReference type="EMBL" id="HBGV01015334">
    <property type="protein sequence ID" value="CAD9508178.1"/>
    <property type="molecule type" value="Transcribed_RNA"/>
</dbReference>
<dbReference type="GO" id="GO:0006369">
    <property type="term" value="P:termination of RNA polymerase II transcription"/>
    <property type="evidence" value="ECO:0007669"/>
    <property type="project" value="InterPro"/>
</dbReference>
<organism evidence="3">
    <name type="scientific">Helicotheca tamesis</name>
    <dbReference type="NCBI Taxonomy" id="374047"/>
    <lineage>
        <taxon>Eukaryota</taxon>
        <taxon>Sar</taxon>
        <taxon>Stramenopiles</taxon>
        <taxon>Ochrophyta</taxon>
        <taxon>Bacillariophyta</taxon>
        <taxon>Mediophyceae</taxon>
        <taxon>Lithodesmiophycidae</taxon>
        <taxon>Lithodesmiales</taxon>
        <taxon>Lithodesmiaceae</taxon>
        <taxon>Helicotheca</taxon>
    </lineage>
</organism>
<dbReference type="InterPro" id="IPR057242">
    <property type="entry name" value="PCFS4-like"/>
</dbReference>
<feature type="compositionally biased region" description="Polar residues" evidence="1">
    <location>
        <begin position="295"/>
        <end position="313"/>
    </location>
</feature>
<dbReference type="GO" id="GO:0003729">
    <property type="term" value="F:mRNA binding"/>
    <property type="evidence" value="ECO:0007669"/>
    <property type="project" value="InterPro"/>
</dbReference>
<dbReference type="GO" id="GO:0000993">
    <property type="term" value="F:RNA polymerase II complex binding"/>
    <property type="evidence" value="ECO:0007669"/>
    <property type="project" value="InterPro"/>
</dbReference>
<feature type="compositionally biased region" description="Basic and acidic residues" evidence="1">
    <location>
        <begin position="78"/>
        <end position="88"/>
    </location>
</feature>
<feature type="domain" description="PCFS4-like zinc finger" evidence="2">
    <location>
        <begin position="312"/>
        <end position="369"/>
    </location>
</feature>
<proteinExistence type="predicted"/>
<dbReference type="GO" id="GO:0005737">
    <property type="term" value="C:cytoplasm"/>
    <property type="evidence" value="ECO:0007669"/>
    <property type="project" value="TreeGrafter"/>
</dbReference>
<evidence type="ECO:0000259" key="2">
    <source>
        <dbReference type="Pfam" id="PF23228"/>
    </source>
</evidence>
<sequence>MHTDIDELERVSLERLAEIKPSLLDQIHSIAEQILSSGGGGDRGGTSVGGGKTKGNEAAPTSSSPTTTTSNLPPPYTETRHDSEIQRTQEWDSLTIDYTEKAHDIIGSLQHSVRLGGSAGEGLTMTFENDDGGANSDDAADAKNKMIMTDLLSSASVAANHLTFVMQHLRSVEEASASSKKKNHGVAAQQRRAAALGAGPPRTCLSVDKTKFTTEGLKERNDMVVALLYDAGLPFVSSSDGRRFATQIELSNHLDALFRRSQIEKTMERTEERGWYDTESLWTKLETAKPENMEDATSTSQNTTEEATPETSTVFADESRDRCVVCGINFEMFFDQEEGEYKYRNCKEVKAVGGDGNGEEDVLVHVTCLRGLGSPEVLMMHQILHKH</sequence>
<gene>
    <name evidence="3" type="ORF">HTAM1171_LOCUS9457</name>
</gene>
<feature type="region of interest" description="Disordered" evidence="1">
    <location>
        <begin position="287"/>
        <end position="313"/>
    </location>
</feature>
<evidence type="ECO:0000256" key="1">
    <source>
        <dbReference type="SAM" id="MobiDB-lite"/>
    </source>
</evidence>
<evidence type="ECO:0000313" key="3">
    <source>
        <dbReference type="EMBL" id="CAD9508178.1"/>
    </source>
</evidence>
<feature type="region of interest" description="Disordered" evidence="1">
    <location>
        <begin position="33"/>
        <end position="88"/>
    </location>
</feature>
<dbReference type="Pfam" id="PF23228">
    <property type="entry name" value="zf_PCFS4"/>
    <property type="match status" value="1"/>
</dbReference>
<dbReference type="PANTHER" id="PTHR15921:SF3">
    <property type="entry name" value="PRE-MRNA CLEAVAGE COMPLEX 2 PROTEIN PCF11"/>
    <property type="match status" value="1"/>
</dbReference>
<name>A0A7S2I3V0_9STRA</name>
<dbReference type="GO" id="GO:0031124">
    <property type="term" value="P:mRNA 3'-end processing"/>
    <property type="evidence" value="ECO:0007669"/>
    <property type="project" value="InterPro"/>
</dbReference>
<feature type="compositionally biased region" description="Low complexity" evidence="1">
    <location>
        <begin position="187"/>
        <end position="199"/>
    </location>
</feature>
<dbReference type="AlphaFoldDB" id="A0A7S2I3V0"/>
<accession>A0A7S2I3V0</accession>
<dbReference type="GO" id="GO:0005849">
    <property type="term" value="C:mRNA cleavage factor complex"/>
    <property type="evidence" value="ECO:0007669"/>
    <property type="project" value="TreeGrafter"/>
</dbReference>
<reference evidence="3" key="1">
    <citation type="submission" date="2021-01" db="EMBL/GenBank/DDBJ databases">
        <authorList>
            <person name="Corre E."/>
            <person name="Pelletier E."/>
            <person name="Niang G."/>
            <person name="Scheremetjew M."/>
            <person name="Finn R."/>
            <person name="Kale V."/>
            <person name="Holt S."/>
            <person name="Cochrane G."/>
            <person name="Meng A."/>
            <person name="Brown T."/>
            <person name="Cohen L."/>
        </authorList>
    </citation>
    <scope>NUCLEOTIDE SEQUENCE</scope>
    <source>
        <strain evidence="3">CCMP826</strain>
    </source>
</reference>
<feature type="compositionally biased region" description="Gly residues" evidence="1">
    <location>
        <begin position="37"/>
        <end position="53"/>
    </location>
</feature>
<dbReference type="PANTHER" id="PTHR15921">
    <property type="entry name" value="PRE-MRNA CLEAVAGE COMPLEX II"/>
    <property type="match status" value="1"/>
</dbReference>
<feature type="region of interest" description="Disordered" evidence="1">
    <location>
        <begin position="175"/>
        <end position="199"/>
    </location>
</feature>
<protein>
    <recommendedName>
        <fullName evidence="2">PCFS4-like zinc finger domain-containing protein</fullName>
    </recommendedName>
</protein>